<accession>A0A963YQQ6</accession>
<keyword evidence="1" id="KW-0472">Membrane</keyword>
<comment type="caution">
    <text evidence="2">The sequence shown here is derived from an EMBL/GenBank/DDBJ whole genome shotgun (WGS) entry which is preliminary data.</text>
</comment>
<dbReference type="RefSeq" id="WP_227320443.1">
    <property type="nucleotide sequence ID" value="NZ_JAESVB010000002.1"/>
</dbReference>
<proteinExistence type="predicted"/>
<reference evidence="2" key="2">
    <citation type="submission" date="2021-01" db="EMBL/GenBank/DDBJ databases">
        <authorList>
            <person name="Mieszkin S."/>
            <person name="Pouder E."/>
            <person name="Alain K."/>
        </authorList>
    </citation>
    <scope>NUCLEOTIDE SEQUENCE</scope>
    <source>
        <strain evidence="2">HW T2.11</strain>
    </source>
</reference>
<gene>
    <name evidence="2" type="ORF">ASILVAE211_06255</name>
</gene>
<reference evidence="2" key="1">
    <citation type="journal article" date="2021" name="Microorganisms">
        <title>Acidisoma silvae sp. nov. and Acidisomacellulosilytica sp. nov., Two Acidophilic Bacteria Isolated from Decaying Wood, Hydrolyzing Cellulose and Producing Poly-3-hydroxybutyrate.</title>
        <authorList>
            <person name="Mieszkin S."/>
            <person name="Pouder E."/>
            <person name="Uroz S."/>
            <person name="Simon-Colin C."/>
            <person name="Alain K."/>
        </authorList>
    </citation>
    <scope>NUCLEOTIDE SEQUENCE</scope>
    <source>
        <strain evidence="2">HW T2.11</strain>
    </source>
</reference>
<keyword evidence="1" id="KW-0812">Transmembrane</keyword>
<organism evidence="2 3">
    <name type="scientific">Acidisoma silvae</name>
    <dbReference type="NCBI Taxonomy" id="2802396"/>
    <lineage>
        <taxon>Bacteria</taxon>
        <taxon>Pseudomonadati</taxon>
        <taxon>Pseudomonadota</taxon>
        <taxon>Alphaproteobacteria</taxon>
        <taxon>Acetobacterales</taxon>
        <taxon>Acidocellaceae</taxon>
        <taxon>Acidisoma</taxon>
    </lineage>
</organism>
<sequence length="224" mass="23341">MTGDQADCVARLRAALPQGWFTDDAPILAGLLNGLASVWASLYALVVFVRGQTRIATASAGWLDLIARDYGGTRWARQSGETDTAFRTRILHNLRRLRGTRGALIANMTELTGRAPLVFEPANAADTGGYGSAGLAWNAAGGWGSLNLPYQCFVTAYRPKGGGIANVGGWGKADTDFALGGWNSGALAWGNASLISGTVTDAQILAAVVESLPAASLAWTALSN</sequence>
<dbReference type="EMBL" id="JAESVB010000002">
    <property type="protein sequence ID" value="MCB8874778.1"/>
    <property type="molecule type" value="Genomic_DNA"/>
</dbReference>
<evidence type="ECO:0000313" key="3">
    <source>
        <dbReference type="Proteomes" id="UP000708298"/>
    </source>
</evidence>
<keyword evidence="3" id="KW-1185">Reference proteome</keyword>
<name>A0A963YQQ6_9PROT</name>
<protein>
    <submittedName>
        <fullName evidence="2">Uncharacterized protein</fullName>
    </submittedName>
</protein>
<evidence type="ECO:0000313" key="2">
    <source>
        <dbReference type="EMBL" id="MCB8874778.1"/>
    </source>
</evidence>
<evidence type="ECO:0000256" key="1">
    <source>
        <dbReference type="SAM" id="Phobius"/>
    </source>
</evidence>
<dbReference type="AlphaFoldDB" id="A0A963YQQ6"/>
<dbReference type="Proteomes" id="UP000708298">
    <property type="component" value="Unassembled WGS sequence"/>
</dbReference>
<feature type="transmembrane region" description="Helical" evidence="1">
    <location>
        <begin position="27"/>
        <end position="49"/>
    </location>
</feature>
<keyword evidence="1" id="KW-1133">Transmembrane helix</keyword>